<reference evidence="1" key="1">
    <citation type="submission" date="2020-07" db="EMBL/GenBank/DDBJ databases">
        <authorList>
            <person name="Lin J."/>
        </authorList>
    </citation>
    <scope>NUCLEOTIDE SEQUENCE</scope>
</reference>
<name>A0A6V7PEB4_ANACO</name>
<evidence type="ECO:0000313" key="1">
    <source>
        <dbReference type="EMBL" id="CAD1829175.1"/>
    </source>
</evidence>
<gene>
    <name evidence="1" type="ORF">CB5_LOCUS12386</name>
</gene>
<proteinExistence type="predicted"/>
<accession>A0A6V7PEB4</accession>
<organism evidence="1">
    <name type="scientific">Ananas comosus var. bracteatus</name>
    <name type="common">red pineapple</name>
    <dbReference type="NCBI Taxonomy" id="296719"/>
    <lineage>
        <taxon>Eukaryota</taxon>
        <taxon>Viridiplantae</taxon>
        <taxon>Streptophyta</taxon>
        <taxon>Embryophyta</taxon>
        <taxon>Tracheophyta</taxon>
        <taxon>Spermatophyta</taxon>
        <taxon>Magnoliopsida</taxon>
        <taxon>Liliopsida</taxon>
        <taxon>Poales</taxon>
        <taxon>Bromeliaceae</taxon>
        <taxon>Bromelioideae</taxon>
        <taxon>Ananas</taxon>
    </lineage>
</organism>
<protein>
    <submittedName>
        <fullName evidence="1">Uncharacterized protein</fullName>
    </submittedName>
</protein>
<dbReference type="EMBL" id="LR862147">
    <property type="protein sequence ID" value="CAD1829175.1"/>
    <property type="molecule type" value="Genomic_DNA"/>
</dbReference>
<dbReference type="AlphaFoldDB" id="A0A6V7PEB4"/>
<sequence>MVQAQRQNFSCSELASVRAQRGKALGAGAEVKADCNSKVRAARVRRQSRLQARLCIATCELAGVRAQRGKALGAGAEVKADYDSKAQGLVSVKARQTTSKVVQSGLVRDESGLACDKSVCALESVDHLLVGCIVSRFLFISLLDAPHALTSMEDVNTIWEALARKGAQGFSFLVIFFC</sequence>